<evidence type="ECO:0000313" key="2">
    <source>
        <dbReference type="EMBL" id="KAK7114231.1"/>
    </source>
</evidence>
<dbReference type="GO" id="GO:0007098">
    <property type="term" value="P:centrosome cycle"/>
    <property type="evidence" value="ECO:0007669"/>
    <property type="project" value="InterPro"/>
</dbReference>
<dbReference type="PANTHER" id="PTHR16219">
    <property type="entry name" value="AUGMIN SUBUNIT 4 FAMILY MEMBER"/>
    <property type="match status" value="1"/>
</dbReference>
<comment type="caution">
    <text evidence="2">The sequence shown here is derived from an EMBL/GenBank/DDBJ whole genome shotgun (WGS) entry which is preliminary data.</text>
</comment>
<dbReference type="GO" id="GO:0051225">
    <property type="term" value="P:spindle assembly"/>
    <property type="evidence" value="ECO:0007669"/>
    <property type="project" value="InterPro"/>
</dbReference>
<dbReference type="Proteomes" id="UP001374579">
    <property type="component" value="Unassembled WGS sequence"/>
</dbReference>
<reference evidence="2 3" key="1">
    <citation type="submission" date="2024-02" db="EMBL/GenBank/DDBJ databases">
        <title>Chromosome-scale genome assembly of the rough periwinkle Littorina saxatilis.</title>
        <authorList>
            <person name="De Jode A."/>
            <person name="Faria R."/>
            <person name="Formenti G."/>
            <person name="Sims Y."/>
            <person name="Smith T.P."/>
            <person name="Tracey A."/>
            <person name="Wood J.M.D."/>
            <person name="Zagrodzka Z.B."/>
            <person name="Johannesson K."/>
            <person name="Butlin R.K."/>
            <person name="Leder E.H."/>
        </authorList>
    </citation>
    <scope>NUCLEOTIDE SEQUENCE [LARGE SCALE GENOMIC DNA]</scope>
    <source>
        <strain evidence="2">Snail1</strain>
        <tissue evidence="2">Muscle</tissue>
    </source>
</reference>
<dbReference type="EMBL" id="JBAMIC010000001">
    <property type="protein sequence ID" value="KAK7114231.1"/>
    <property type="molecule type" value="Genomic_DNA"/>
</dbReference>
<dbReference type="GO" id="GO:0070652">
    <property type="term" value="C:HAUS complex"/>
    <property type="evidence" value="ECO:0007669"/>
    <property type="project" value="InterPro"/>
</dbReference>
<evidence type="ECO:0008006" key="4">
    <source>
        <dbReference type="Google" id="ProtNLM"/>
    </source>
</evidence>
<organism evidence="2 3">
    <name type="scientific">Littorina saxatilis</name>
    <dbReference type="NCBI Taxonomy" id="31220"/>
    <lineage>
        <taxon>Eukaryota</taxon>
        <taxon>Metazoa</taxon>
        <taxon>Spiralia</taxon>
        <taxon>Lophotrochozoa</taxon>
        <taxon>Mollusca</taxon>
        <taxon>Gastropoda</taxon>
        <taxon>Caenogastropoda</taxon>
        <taxon>Littorinimorpha</taxon>
        <taxon>Littorinoidea</taxon>
        <taxon>Littorinidae</taxon>
        <taxon>Littorina</taxon>
    </lineage>
</organism>
<protein>
    <recommendedName>
        <fullName evidence="4">HAUS augmin-like complex subunit 4</fullName>
    </recommendedName>
</protein>
<keyword evidence="1" id="KW-0175">Coiled coil</keyword>
<dbReference type="InterPro" id="IPR026214">
    <property type="entry name" value="HAUS4_met"/>
</dbReference>
<name>A0AAN9BZ51_9CAEN</name>
<dbReference type="PANTHER" id="PTHR16219:SF1">
    <property type="entry name" value="HAUS AUGMIN-LIKE COMPLEX SUBUNIT 4"/>
    <property type="match status" value="1"/>
</dbReference>
<keyword evidence="3" id="KW-1185">Reference proteome</keyword>
<dbReference type="Pfam" id="PF14735">
    <property type="entry name" value="HAUS4"/>
    <property type="match status" value="1"/>
</dbReference>
<sequence length="362" mass="41668">MSSTPRKLSVQFLTQNTDKLPPRLPVTLSAKEAEENPQFVSLLQQLGQLLTSDAVSVEVHKDLQQAEETLRQEKQGWLQSHILHRELQEVILDYDLRSRDTSLSTADKEFKDILEQCLNYAEAGDYLSFTPDPSSKVSLLGLTPGDIHENNPYKKYIPSMQQKLIPELEDRMRRRCENFVSIFHTPTLTDSSSLALAKASQLPGMVERSLRVLEEEKQQLKDTRERREKQFWVYFQTLLDSLGMLEQNVKEYRLGKQSRNNNITAESHAARCDAMCLKIRYVEMQILCDTYTAETVAALKKIKQEIKGASERKEKDRDRVNLALRAYTSVGYGFDELAEEYGRLKQELENKEFALKQIALTS</sequence>
<dbReference type="InterPro" id="IPR029327">
    <property type="entry name" value="HAUS4"/>
</dbReference>
<dbReference type="PRINTS" id="PR02090">
    <property type="entry name" value="HAUSAUGMINL4"/>
</dbReference>
<dbReference type="AlphaFoldDB" id="A0AAN9BZ51"/>
<evidence type="ECO:0000256" key="1">
    <source>
        <dbReference type="SAM" id="Coils"/>
    </source>
</evidence>
<proteinExistence type="predicted"/>
<gene>
    <name evidence="2" type="ORF">V1264_000320</name>
</gene>
<dbReference type="GO" id="GO:0051011">
    <property type="term" value="F:microtubule minus-end binding"/>
    <property type="evidence" value="ECO:0007669"/>
    <property type="project" value="TreeGrafter"/>
</dbReference>
<evidence type="ECO:0000313" key="3">
    <source>
        <dbReference type="Proteomes" id="UP001374579"/>
    </source>
</evidence>
<feature type="coiled-coil region" evidence="1">
    <location>
        <begin position="299"/>
        <end position="354"/>
    </location>
</feature>
<accession>A0AAN9BZ51</accession>